<evidence type="ECO:0000259" key="15">
    <source>
        <dbReference type="Pfam" id="PF02749"/>
    </source>
</evidence>
<evidence type="ECO:0000259" key="14">
    <source>
        <dbReference type="Pfam" id="PF01729"/>
    </source>
</evidence>
<evidence type="ECO:0000256" key="3">
    <source>
        <dbReference type="ARBA" id="ARBA00009400"/>
    </source>
</evidence>
<evidence type="ECO:0000256" key="6">
    <source>
        <dbReference type="ARBA" id="ARBA00020990"/>
    </source>
</evidence>
<comment type="similarity">
    <text evidence="3 12">Belongs to the NadC/ModD family.</text>
</comment>
<feature type="compositionally biased region" description="Basic and acidic residues" evidence="13">
    <location>
        <begin position="1"/>
        <end position="11"/>
    </location>
</feature>
<feature type="domain" description="Quinolinate phosphoribosyl transferase N-terminal" evidence="15">
    <location>
        <begin position="73"/>
        <end position="151"/>
    </location>
</feature>
<dbReference type="PANTHER" id="PTHR32179">
    <property type="entry name" value="NICOTINATE-NUCLEOTIDE PYROPHOSPHORYLASE [CARBOXYLATING]"/>
    <property type="match status" value="1"/>
</dbReference>
<reference evidence="16" key="1">
    <citation type="submission" date="2021-11" db="EMBL/GenBank/DDBJ databases">
        <authorList>
            <consortium name="Genoscope - CEA"/>
            <person name="William W."/>
        </authorList>
    </citation>
    <scope>NUCLEOTIDE SEQUENCE</scope>
</reference>
<comment type="function">
    <text evidence="1 12">Involved in the catabolism of quinolinic acid (QA).</text>
</comment>
<feature type="domain" description="Quinolinate phosphoribosyl transferase C-terminal" evidence="14">
    <location>
        <begin position="153"/>
        <end position="323"/>
    </location>
</feature>
<dbReference type="GO" id="GO:0034213">
    <property type="term" value="P:quinolinate catabolic process"/>
    <property type="evidence" value="ECO:0007669"/>
    <property type="project" value="TreeGrafter"/>
</dbReference>
<dbReference type="PANTHER" id="PTHR32179:SF3">
    <property type="entry name" value="NICOTINATE-NUCLEOTIDE PYROPHOSPHORYLASE [CARBOXYLATING]"/>
    <property type="match status" value="1"/>
</dbReference>
<protein>
    <recommendedName>
        <fullName evidence="6 12">Nicotinate-nucleotide pyrophosphorylase [carboxylating]</fullName>
        <ecNumber evidence="5 12">2.4.2.19</ecNumber>
    </recommendedName>
    <alternativeName>
        <fullName evidence="10 12">Quinolinate phosphoribosyltransferase [decarboxylating]</fullName>
    </alternativeName>
</protein>
<keyword evidence="8 12" id="KW-0328">Glycosyltransferase</keyword>
<dbReference type="SUPFAM" id="SSF51690">
    <property type="entry name" value="Nicotinate/Quinolinate PRTase C-terminal domain-like"/>
    <property type="match status" value="1"/>
</dbReference>
<feature type="region of interest" description="Disordered" evidence="13">
    <location>
        <begin position="1"/>
        <end position="23"/>
    </location>
</feature>
<dbReference type="UniPathway" id="UPA00253">
    <property type="reaction ID" value="UER00331"/>
</dbReference>
<organism evidence="16 17">
    <name type="scientific">Pelagomonas calceolata</name>
    <dbReference type="NCBI Taxonomy" id="35677"/>
    <lineage>
        <taxon>Eukaryota</taxon>
        <taxon>Sar</taxon>
        <taxon>Stramenopiles</taxon>
        <taxon>Ochrophyta</taxon>
        <taxon>Pelagophyceae</taxon>
        <taxon>Pelagomonadales</taxon>
        <taxon>Pelagomonadaceae</taxon>
        <taxon>Pelagomonas</taxon>
    </lineage>
</organism>
<evidence type="ECO:0000256" key="2">
    <source>
        <dbReference type="ARBA" id="ARBA00004893"/>
    </source>
</evidence>
<proteinExistence type="inferred from homology"/>
<accession>A0A8J2SX04</accession>
<dbReference type="CDD" id="cd01572">
    <property type="entry name" value="QPRTase"/>
    <property type="match status" value="1"/>
</dbReference>
<dbReference type="InterPro" id="IPR002638">
    <property type="entry name" value="Quinolinate_PRibosylTrfase_C"/>
</dbReference>
<gene>
    <name evidence="16" type="ORF">PECAL_6P06290</name>
</gene>
<evidence type="ECO:0000256" key="11">
    <source>
        <dbReference type="ARBA" id="ARBA00047445"/>
    </source>
</evidence>
<dbReference type="FunFam" id="3.20.20.70:FF:000090">
    <property type="entry name" value="Nicotinate-nucleotide pyrophosphorylase [carboxylating]"/>
    <property type="match status" value="1"/>
</dbReference>
<keyword evidence="17" id="KW-1185">Reference proteome</keyword>
<dbReference type="AlphaFoldDB" id="A0A8J2SX04"/>
<keyword evidence="7 12" id="KW-0662">Pyridine nucleotide biosynthesis</keyword>
<dbReference type="EC" id="2.4.2.19" evidence="5 12"/>
<dbReference type="GO" id="GO:0005737">
    <property type="term" value="C:cytoplasm"/>
    <property type="evidence" value="ECO:0007669"/>
    <property type="project" value="TreeGrafter"/>
</dbReference>
<comment type="pathway">
    <text evidence="2 12">Cofactor biosynthesis; NAD(+) biosynthesis; nicotinate D-ribonucleotide from quinolinate: step 1/1.</text>
</comment>
<dbReference type="Gene3D" id="3.20.20.70">
    <property type="entry name" value="Aldolase class I"/>
    <property type="match status" value="1"/>
</dbReference>
<evidence type="ECO:0000256" key="1">
    <source>
        <dbReference type="ARBA" id="ARBA00003237"/>
    </source>
</evidence>
<dbReference type="InterPro" id="IPR013785">
    <property type="entry name" value="Aldolase_TIM"/>
</dbReference>
<dbReference type="GO" id="GO:0004514">
    <property type="term" value="F:nicotinate-nucleotide diphosphorylase (carboxylating) activity"/>
    <property type="evidence" value="ECO:0007669"/>
    <property type="project" value="UniProtKB-EC"/>
</dbReference>
<dbReference type="GO" id="GO:0009435">
    <property type="term" value="P:NAD+ biosynthetic process"/>
    <property type="evidence" value="ECO:0007669"/>
    <property type="project" value="UniProtKB-UniPathway"/>
</dbReference>
<dbReference type="Pfam" id="PF02749">
    <property type="entry name" value="QRPTase_N"/>
    <property type="match status" value="1"/>
</dbReference>
<dbReference type="Gene3D" id="3.90.1170.20">
    <property type="entry name" value="Quinolinate phosphoribosyl transferase, N-terminal domain"/>
    <property type="match status" value="1"/>
</dbReference>
<evidence type="ECO:0000256" key="4">
    <source>
        <dbReference type="ARBA" id="ARBA00011218"/>
    </source>
</evidence>
<dbReference type="OrthoDB" id="10067394at2759"/>
<dbReference type="InterPro" id="IPR004393">
    <property type="entry name" value="NadC"/>
</dbReference>
<evidence type="ECO:0000256" key="7">
    <source>
        <dbReference type="ARBA" id="ARBA00022642"/>
    </source>
</evidence>
<dbReference type="EMBL" id="CAKKNE010000006">
    <property type="protein sequence ID" value="CAH0379026.1"/>
    <property type="molecule type" value="Genomic_DNA"/>
</dbReference>
<evidence type="ECO:0000256" key="13">
    <source>
        <dbReference type="SAM" id="MobiDB-lite"/>
    </source>
</evidence>
<evidence type="ECO:0000313" key="16">
    <source>
        <dbReference type="EMBL" id="CAH0379026.1"/>
    </source>
</evidence>
<dbReference type="Pfam" id="PF01729">
    <property type="entry name" value="QRPTase_C"/>
    <property type="match status" value="1"/>
</dbReference>
<dbReference type="InterPro" id="IPR027277">
    <property type="entry name" value="NadC/ModD"/>
</dbReference>
<comment type="catalytic activity">
    <reaction evidence="11 12">
        <text>nicotinate beta-D-ribonucleotide + CO2 + diphosphate = quinolinate + 5-phospho-alpha-D-ribose 1-diphosphate + 2 H(+)</text>
        <dbReference type="Rhea" id="RHEA:12733"/>
        <dbReference type="ChEBI" id="CHEBI:15378"/>
        <dbReference type="ChEBI" id="CHEBI:16526"/>
        <dbReference type="ChEBI" id="CHEBI:29959"/>
        <dbReference type="ChEBI" id="CHEBI:33019"/>
        <dbReference type="ChEBI" id="CHEBI:57502"/>
        <dbReference type="ChEBI" id="CHEBI:58017"/>
        <dbReference type="EC" id="2.4.2.19"/>
    </reaction>
</comment>
<keyword evidence="9 12" id="KW-0808">Transferase</keyword>
<evidence type="ECO:0000256" key="10">
    <source>
        <dbReference type="ARBA" id="ARBA00033102"/>
    </source>
</evidence>
<evidence type="ECO:0000256" key="5">
    <source>
        <dbReference type="ARBA" id="ARBA00011944"/>
    </source>
</evidence>
<evidence type="ECO:0000256" key="8">
    <source>
        <dbReference type="ARBA" id="ARBA00022676"/>
    </source>
</evidence>
<dbReference type="SUPFAM" id="SSF54675">
    <property type="entry name" value="Nicotinate/Quinolinate PRTase N-terminal domain-like"/>
    <property type="match status" value="1"/>
</dbReference>
<evidence type="ECO:0000313" key="17">
    <source>
        <dbReference type="Proteomes" id="UP000789595"/>
    </source>
</evidence>
<dbReference type="Proteomes" id="UP000789595">
    <property type="component" value="Unassembled WGS sequence"/>
</dbReference>
<dbReference type="InterPro" id="IPR037128">
    <property type="entry name" value="Quinolinate_PRibosylTase_N_sf"/>
</dbReference>
<evidence type="ECO:0000256" key="9">
    <source>
        <dbReference type="ARBA" id="ARBA00022679"/>
    </source>
</evidence>
<dbReference type="PIRSF" id="PIRSF006250">
    <property type="entry name" value="NadC_ModD"/>
    <property type="match status" value="1"/>
</dbReference>
<comment type="caution">
    <text evidence="16">The sequence shown here is derived from an EMBL/GenBank/DDBJ whole genome shotgun (WGS) entry which is preliminary data.</text>
</comment>
<dbReference type="InterPro" id="IPR022412">
    <property type="entry name" value="Quinolinate_PRibosylTrfase_N"/>
</dbReference>
<comment type="subunit">
    <text evidence="4 12">Hexamer formed by 3 homodimers.</text>
</comment>
<dbReference type="NCBIfam" id="TIGR00078">
    <property type="entry name" value="nadC"/>
    <property type="match status" value="1"/>
</dbReference>
<dbReference type="InterPro" id="IPR036068">
    <property type="entry name" value="Nicotinate_pribotase-like_C"/>
</dbReference>
<name>A0A8J2SX04_9STRA</name>
<evidence type="ECO:0000256" key="12">
    <source>
        <dbReference type="PIRNR" id="PIRNR006250"/>
    </source>
</evidence>
<sequence>MTLLDHARAQERGAAQEAHEKDAKQGLLVQPKPPAPAPMKVTFAAALPPFYRDTVAAWLRDDCPSLDVGGLVVGDAETTATLWCKSSGVLAGRPFFDATFEELGCRVAWKVEEGTLLDVSKGKVAVATVTGPARRLLLGERTALNALSRASGVASAARRCVEVARSCGWAGHVAGTRKTTPGFRIVEKYALLVGGAATHRLDLSQMVMLKDNHVWQAGSITKAVQTAKTAAGFSAKIEVEARDLKEALEAARAGADIVMLDNFTPSSLKAAARSLKAAFPSVLVEASGGITLKTMAQYLSEDVDVVSQGALTQGYACVDFSLKLPKPAGATCNV</sequence>